<proteinExistence type="predicted"/>
<dbReference type="Proteomes" id="UP000316621">
    <property type="component" value="Chromosome 3"/>
</dbReference>
<gene>
    <name evidence="1" type="ORF">C5167_015698</name>
</gene>
<dbReference type="Gramene" id="RZC56847">
    <property type="protein sequence ID" value="RZC56847"/>
    <property type="gene ID" value="C5167_015698"/>
</dbReference>
<protein>
    <submittedName>
        <fullName evidence="1">Uncharacterized protein</fullName>
    </submittedName>
</protein>
<sequence>MCFKHNFGGLPEHSCFSKRLGNLQRAFKKMHIEEVGESSNVKNTEETYGINGIKPNIEPALGMGFESIDDAWEFYKTFGKVTGFPPTDMRI</sequence>
<name>A0A4Y7J7Q8_PAPSO</name>
<reference evidence="1 2" key="1">
    <citation type="journal article" date="2018" name="Science">
        <title>The opium poppy genome and morphinan production.</title>
        <authorList>
            <person name="Guo L."/>
            <person name="Winzer T."/>
            <person name="Yang X."/>
            <person name="Li Y."/>
            <person name="Ning Z."/>
            <person name="He Z."/>
            <person name="Teodor R."/>
            <person name="Lu Y."/>
            <person name="Bowser T.A."/>
            <person name="Graham I.A."/>
            <person name="Ye K."/>
        </authorList>
    </citation>
    <scope>NUCLEOTIDE SEQUENCE [LARGE SCALE GENOMIC DNA]</scope>
    <source>
        <strain evidence="2">cv. HN1</strain>
        <tissue evidence="1">Leaves</tissue>
    </source>
</reference>
<organism evidence="1 2">
    <name type="scientific">Papaver somniferum</name>
    <name type="common">Opium poppy</name>
    <dbReference type="NCBI Taxonomy" id="3469"/>
    <lineage>
        <taxon>Eukaryota</taxon>
        <taxon>Viridiplantae</taxon>
        <taxon>Streptophyta</taxon>
        <taxon>Embryophyta</taxon>
        <taxon>Tracheophyta</taxon>
        <taxon>Spermatophyta</taxon>
        <taxon>Magnoliopsida</taxon>
        <taxon>Ranunculales</taxon>
        <taxon>Papaveraceae</taxon>
        <taxon>Papaveroideae</taxon>
        <taxon>Papaver</taxon>
    </lineage>
</organism>
<dbReference type="AlphaFoldDB" id="A0A4Y7J7Q8"/>
<accession>A0A4Y7J7Q8</accession>
<evidence type="ECO:0000313" key="2">
    <source>
        <dbReference type="Proteomes" id="UP000316621"/>
    </source>
</evidence>
<evidence type="ECO:0000313" key="1">
    <source>
        <dbReference type="EMBL" id="RZC56847.1"/>
    </source>
</evidence>
<dbReference type="EMBL" id="CM010717">
    <property type="protein sequence ID" value="RZC56847.1"/>
    <property type="molecule type" value="Genomic_DNA"/>
</dbReference>
<keyword evidence="2" id="KW-1185">Reference proteome</keyword>